<keyword evidence="1" id="KW-0812">Transmembrane</keyword>
<keyword evidence="1" id="KW-0472">Membrane</keyword>
<keyword evidence="1" id="KW-1133">Transmembrane helix</keyword>
<protein>
    <submittedName>
        <fullName evidence="3">Uncharacterized protein</fullName>
    </submittedName>
</protein>
<feature type="transmembrane region" description="Helical" evidence="1">
    <location>
        <begin position="6"/>
        <end position="30"/>
    </location>
</feature>
<accession>A0A1M5SPM2</accession>
<evidence type="ECO:0000256" key="1">
    <source>
        <dbReference type="SAM" id="Phobius"/>
    </source>
</evidence>
<evidence type="ECO:0000313" key="3">
    <source>
        <dbReference type="EMBL" id="SHH40494.1"/>
    </source>
</evidence>
<organism evidence="3 4">
    <name type="scientific">Flavobacterium granuli</name>
    <dbReference type="NCBI Taxonomy" id="280093"/>
    <lineage>
        <taxon>Bacteria</taxon>
        <taxon>Pseudomonadati</taxon>
        <taxon>Bacteroidota</taxon>
        <taxon>Flavobacteriia</taxon>
        <taxon>Flavobacteriales</taxon>
        <taxon>Flavobacteriaceae</taxon>
        <taxon>Flavobacterium</taxon>
    </lineage>
</organism>
<keyword evidence="5" id="KW-1185">Reference proteome</keyword>
<reference evidence="2 5" key="3">
    <citation type="submission" date="2018-03" db="EMBL/GenBank/DDBJ databases">
        <title>Genomic Encyclopedia of Archaeal and Bacterial Type Strains, Phase II (KMG-II): from individual species to whole genera.</title>
        <authorList>
            <person name="Goeker M."/>
        </authorList>
    </citation>
    <scope>NUCLEOTIDE SEQUENCE [LARGE SCALE GENOMIC DNA]</scope>
    <source>
        <strain evidence="2 5">DSM 17797</strain>
    </source>
</reference>
<evidence type="ECO:0000313" key="5">
    <source>
        <dbReference type="Proteomes" id="UP000237771"/>
    </source>
</evidence>
<dbReference type="AlphaFoldDB" id="A0A1M5SPM2"/>
<evidence type="ECO:0000313" key="2">
    <source>
        <dbReference type="EMBL" id="PRZ21068.1"/>
    </source>
</evidence>
<reference evidence="3" key="1">
    <citation type="submission" date="2016-11" db="EMBL/GenBank/DDBJ databases">
        <authorList>
            <person name="Jaros S."/>
            <person name="Januszkiewicz K."/>
            <person name="Wedrychowicz H."/>
        </authorList>
    </citation>
    <scope>NUCLEOTIDE SEQUENCE [LARGE SCALE GENOMIC DNA]</scope>
    <source>
        <strain evidence="3">DSM 19729</strain>
    </source>
</reference>
<sequence length="46" mass="5238">MLKLCALSIVIFFELFVFCVLLLFCFNFFLRLGIGLGVLYELSTAV</sequence>
<evidence type="ECO:0000313" key="4">
    <source>
        <dbReference type="Proteomes" id="UP000184384"/>
    </source>
</evidence>
<dbReference type="STRING" id="280093.SAMN05443373_11283"/>
<dbReference type="Proteomes" id="UP000237771">
    <property type="component" value="Unassembled WGS sequence"/>
</dbReference>
<dbReference type="EMBL" id="FQWO01000012">
    <property type="protein sequence ID" value="SHH40494.1"/>
    <property type="molecule type" value="Genomic_DNA"/>
</dbReference>
<proteinExistence type="predicted"/>
<dbReference type="EMBL" id="PVUB01000010">
    <property type="protein sequence ID" value="PRZ21068.1"/>
    <property type="molecule type" value="Genomic_DNA"/>
</dbReference>
<dbReference type="Proteomes" id="UP000184384">
    <property type="component" value="Unassembled WGS sequence"/>
</dbReference>
<name>A0A1M5SPM2_9FLAO</name>
<reference evidence="4" key="2">
    <citation type="submission" date="2016-11" db="EMBL/GenBank/DDBJ databases">
        <authorList>
            <person name="Varghese N."/>
            <person name="Submissions S."/>
        </authorList>
    </citation>
    <scope>NUCLEOTIDE SEQUENCE [LARGE SCALE GENOMIC DNA]</scope>
    <source>
        <strain evidence="4">DSM 19729</strain>
    </source>
</reference>
<gene>
    <name evidence="2" type="ORF">BC624_11084</name>
    <name evidence="3" type="ORF">SAMN05443373_11283</name>
</gene>